<feature type="domain" description="Redoxin" evidence="1">
    <location>
        <begin position="15"/>
        <end position="133"/>
    </location>
</feature>
<keyword evidence="3" id="KW-1185">Reference proteome</keyword>
<sequence length="180" mass="19522">MSYEIYASQWLNTAAPLSLASLRGRVVVVTAFQMFCPGCVINSLPQAKKLDTLFSRDDLRIIGLHSVFEHHEVMGPAALQAFAHEYRLNFPIAIDQACESGPLPRTMKEWGLGGTPSTIIFDRDGNLALKELGHLDDLRLGAFVGQLIAQQASRQDTNTGAAQAAVDQDGTQACGPTCTY</sequence>
<dbReference type="PANTHER" id="PTHR42852">
    <property type="entry name" value="THIOL:DISULFIDE INTERCHANGE PROTEIN DSBE"/>
    <property type="match status" value="1"/>
</dbReference>
<comment type="caution">
    <text evidence="2">The sequence shown here is derived from an EMBL/GenBank/DDBJ whole genome shotgun (WGS) entry which is preliminary data.</text>
</comment>
<dbReference type="AlphaFoldDB" id="A0A8H9IFV7"/>
<dbReference type="RefSeq" id="WP_189390690.1">
    <property type="nucleotide sequence ID" value="NZ_BMZN01000001.1"/>
</dbReference>
<dbReference type="PANTHER" id="PTHR42852:SF13">
    <property type="entry name" value="PROTEIN DIPZ"/>
    <property type="match status" value="1"/>
</dbReference>
<accession>A0A8H9IFV7</accession>
<proteinExistence type="predicted"/>
<evidence type="ECO:0000313" key="3">
    <source>
        <dbReference type="Proteomes" id="UP000608923"/>
    </source>
</evidence>
<dbReference type="InterPro" id="IPR050553">
    <property type="entry name" value="Thioredoxin_ResA/DsbE_sf"/>
</dbReference>
<evidence type="ECO:0000313" key="2">
    <source>
        <dbReference type="EMBL" id="GHC36716.1"/>
    </source>
</evidence>
<dbReference type="EMBL" id="BMZN01000001">
    <property type="protein sequence ID" value="GHC36716.1"/>
    <property type="molecule type" value="Genomic_DNA"/>
</dbReference>
<evidence type="ECO:0000259" key="1">
    <source>
        <dbReference type="Pfam" id="PF08534"/>
    </source>
</evidence>
<dbReference type="InterPro" id="IPR036249">
    <property type="entry name" value="Thioredoxin-like_sf"/>
</dbReference>
<dbReference type="Gene3D" id="3.40.30.10">
    <property type="entry name" value="Glutaredoxin"/>
    <property type="match status" value="1"/>
</dbReference>
<dbReference type="GO" id="GO:0016491">
    <property type="term" value="F:oxidoreductase activity"/>
    <property type="evidence" value="ECO:0007669"/>
    <property type="project" value="InterPro"/>
</dbReference>
<reference evidence="3" key="1">
    <citation type="journal article" date="2019" name="Int. J. Syst. Evol. Microbiol.">
        <title>The Global Catalogue of Microorganisms (GCM) 10K type strain sequencing project: providing services to taxonomists for standard genome sequencing and annotation.</title>
        <authorList>
            <consortium name="The Broad Institute Genomics Platform"/>
            <consortium name="The Broad Institute Genome Sequencing Center for Infectious Disease"/>
            <person name="Wu L."/>
            <person name="Ma J."/>
        </authorList>
    </citation>
    <scope>NUCLEOTIDE SEQUENCE [LARGE SCALE GENOMIC DNA]</scope>
    <source>
        <strain evidence="3">KCTC 42083</strain>
    </source>
</reference>
<gene>
    <name evidence="2" type="ORF">GCM10010096_02520</name>
</gene>
<dbReference type="SUPFAM" id="SSF52833">
    <property type="entry name" value="Thioredoxin-like"/>
    <property type="match status" value="1"/>
</dbReference>
<dbReference type="Proteomes" id="UP000608923">
    <property type="component" value="Unassembled WGS sequence"/>
</dbReference>
<organism evidence="2 3">
    <name type="scientific">Alcaligenes pakistanensis</name>
    <dbReference type="NCBI Taxonomy" id="1482717"/>
    <lineage>
        <taxon>Bacteria</taxon>
        <taxon>Pseudomonadati</taxon>
        <taxon>Pseudomonadota</taxon>
        <taxon>Betaproteobacteria</taxon>
        <taxon>Burkholderiales</taxon>
        <taxon>Alcaligenaceae</taxon>
        <taxon>Alcaligenes</taxon>
    </lineage>
</organism>
<dbReference type="Pfam" id="PF08534">
    <property type="entry name" value="Redoxin"/>
    <property type="match status" value="1"/>
</dbReference>
<name>A0A8H9IFV7_9BURK</name>
<protein>
    <recommendedName>
        <fullName evidence="1">Redoxin domain-containing protein</fullName>
    </recommendedName>
</protein>
<dbReference type="InterPro" id="IPR013740">
    <property type="entry name" value="Redoxin"/>
</dbReference>